<dbReference type="AlphaFoldDB" id="A0A6A5YFD4"/>
<proteinExistence type="predicted"/>
<organism evidence="2 3">
    <name type="scientific">Lophiotrema nucula</name>
    <dbReference type="NCBI Taxonomy" id="690887"/>
    <lineage>
        <taxon>Eukaryota</taxon>
        <taxon>Fungi</taxon>
        <taxon>Dikarya</taxon>
        <taxon>Ascomycota</taxon>
        <taxon>Pezizomycotina</taxon>
        <taxon>Dothideomycetes</taxon>
        <taxon>Pleosporomycetidae</taxon>
        <taxon>Pleosporales</taxon>
        <taxon>Lophiotremataceae</taxon>
        <taxon>Lophiotrema</taxon>
    </lineage>
</organism>
<feature type="compositionally biased region" description="Polar residues" evidence="1">
    <location>
        <begin position="21"/>
        <end position="31"/>
    </location>
</feature>
<evidence type="ECO:0000256" key="1">
    <source>
        <dbReference type="SAM" id="MobiDB-lite"/>
    </source>
</evidence>
<protein>
    <submittedName>
        <fullName evidence="2">Uncharacterized protein</fullName>
    </submittedName>
</protein>
<feature type="compositionally biased region" description="Basic residues" evidence="1">
    <location>
        <begin position="37"/>
        <end position="49"/>
    </location>
</feature>
<dbReference type="Proteomes" id="UP000799770">
    <property type="component" value="Unassembled WGS sequence"/>
</dbReference>
<reference evidence="2" key="1">
    <citation type="journal article" date="2020" name="Stud. Mycol.">
        <title>101 Dothideomycetes genomes: a test case for predicting lifestyles and emergence of pathogens.</title>
        <authorList>
            <person name="Haridas S."/>
            <person name="Albert R."/>
            <person name="Binder M."/>
            <person name="Bloem J."/>
            <person name="Labutti K."/>
            <person name="Salamov A."/>
            <person name="Andreopoulos B."/>
            <person name="Baker S."/>
            <person name="Barry K."/>
            <person name="Bills G."/>
            <person name="Bluhm B."/>
            <person name="Cannon C."/>
            <person name="Castanera R."/>
            <person name="Culley D."/>
            <person name="Daum C."/>
            <person name="Ezra D."/>
            <person name="Gonzalez J."/>
            <person name="Henrissat B."/>
            <person name="Kuo A."/>
            <person name="Liang C."/>
            <person name="Lipzen A."/>
            <person name="Lutzoni F."/>
            <person name="Magnuson J."/>
            <person name="Mondo S."/>
            <person name="Nolan M."/>
            <person name="Ohm R."/>
            <person name="Pangilinan J."/>
            <person name="Park H.-J."/>
            <person name="Ramirez L."/>
            <person name="Alfaro M."/>
            <person name="Sun H."/>
            <person name="Tritt A."/>
            <person name="Yoshinaga Y."/>
            <person name="Zwiers L.-H."/>
            <person name="Turgeon B."/>
            <person name="Goodwin S."/>
            <person name="Spatafora J."/>
            <person name="Crous P."/>
            <person name="Grigoriev I."/>
        </authorList>
    </citation>
    <scope>NUCLEOTIDE SEQUENCE</scope>
    <source>
        <strain evidence="2">CBS 627.86</strain>
    </source>
</reference>
<name>A0A6A5YFD4_9PLEO</name>
<gene>
    <name evidence="2" type="ORF">BDV96DRAFT_592042</name>
</gene>
<evidence type="ECO:0000313" key="2">
    <source>
        <dbReference type="EMBL" id="KAF2105775.1"/>
    </source>
</evidence>
<accession>A0A6A5YFD4</accession>
<sequence>MTSGKIILKLSIRSSVSERSAMTGWRTGTSDLSKDRKSNRRMSANRRRSWSNEREKRGCYASNHFLFHTAYDINRQIFLMTYGLARRSTNICLQSLHLNIFGYSSIGPSLLKFGGNGHMARAWDGY</sequence>
<feature type="region of interest" description="Disordered" evidence="1">
    <location>
        <begin position="21"/>
        <end position="53"/>
    </location>
</feature>
<keyword evidence="3" id="KW-1185">Reference proteome</keyword>
<evidence type="ECO:0000313" key="3">
    <source>
        <dbReference type="Proteomes" id="UP000799770"/>
    </source>
</evidence>
<dbReference type="EMBL" id="ML977372">
    <property type="protein sequence ID" value="KAF2105775.1"/>
    <property type="molecule type" value="Genomic_DNA"/>
</dbReference>